<dbReference type="Pfam" id="PF04072">
    <property type="entry name" value="LCM"/>
    <property type="match status" value="1"/>
</dbReference>
<dbReference type="SUPFAM" id="SSF53335">
    <property type="entry name" value="S-adenosyl-L-methionine-dependent methyltransferases"/>
    <property type="match status" value="1"/>
</dbReference>
<dbReference type="GO" id="GO:0032259">
    <property type="term" value="P:methylation"/>
    <property type="evidence" value="ECO:0007669"/>
    <property type="project" value="UniProtKB-KW"/>
</dbReference>
<comment type="function">
    <text evidence="4">Exhibits S-adenosyl-L-methionine-dependent methyltransferase activity.</text>
</comment>
<dbReference type="OrthoDB" id="9806164at2"/>
<comment type="similarity">
    <text evidence="1 4">Belongs to the UPF0677 family.</text>
</comment>
<keyword evidence="4" id="KW-0949">S-adenosyl-L-methionine</keyword>
<dbReference type="InterPro" id="IPR029063">
    <property type="entry name" value="SAM-dependent_MTases_sf"/>
</dbReference>
<dbReference type="Proteomes" id="UP000267798">
    <property type="component" value="Unassembled WGS sequence"/>
</dbReference>
<dbReference type="InterPro" id="IPR011610">
    <property type="entry name" value="SAM_mthyl_Trfase_ML2640-like"/>
</dbReference>
<keyword evidence="6" id="KW-1185">Reference proteome</keyword>
<sequence>MEKQSLTALVSAFARAYHAEHKEVKVFDDPLARLLISDEEFAGISGNMAKAAAFFRPGLSGSPEEALREVVDHQLSPTPLGRAAFTEEALEAAVRLGARQYLIFAAGYDTFAYRQPAWAAPLQIFEIDHPATSADKQRRIAALPIAMPENLHFIAADFREPDWRSRLLDCPAFDPPCISFCSLLGISYYLTKEVFRQLLSDIASMLPRGSSIVFDYPDELTFTDQAGQRAKKQVMMAAQAGEPMEASYSYAELERMLEEADLLIYKHLTPEEITDQVFHAYNNSQPDHPVTAFDHVHYVLAVKQ</sequence>
<comment type="caution">
    <text evidence="5">The sequence shown here is derived from an EMBL/GenBank/DDBJ whole genome shotgun (WGS) entry which is preliminary data.</text>
</comment>
<dbReference type="EMBL" id="QXQB01000002">
    <property type="protein sequence ID" value="RJX39832.1"/>
    <property type="molecule type" value="Genomic_DNA"/>
</dbReference>
<dbReference type="Gene3D" id="3.40.50.150">
    <property type="entry name" value="Vaccinia Virus protein VP39"/>
    <property type="match status" value="1"/>
</dbReference>
<dbReference type="PANTHER" id="PTHR43619:SF2">
    <property type="entry name" value="S-ADENOSYL-L-METHIONINE-DEPENDENT METHYLTRANSFERASES SUPERFAMILY PROTEIN"/>
    <property type="match status" value="1"/>
</dbReference>
<proteinExistence type="inferred from homology"/>
<dbReference type="GO" id="GO:0008168">
    <property type="term" value="F:methyltransferase activity"/>
    <property type="evidence" value="ECO:0007669"/>
    <property type="project" value="UniProtKB-UniRule"/>
</dbReference>
<evidence type="ECO:0000313" key="5">
    <source>
        <dbReference type="EMBL" id="RJX39832.1"/>
    </source>
</evidence>
<dbReference type="EC" id="2.1.1.-" evidence="4"/>
<reference evidence="5 6" key="1">
    <citation type="submission" date="2018-09" db="EMBL/GenBank/DDBJ databases">
        <title>Paenibacillus aracenensis nov. sp. isolated from a cave in southern Spain.</title>
        <authorList>
            <person name="Jurado V."/>
            <person name="Gutierrez-Patricio S."/>
            <person name="Gonzalez-Pimentel J.L."/>
            <person name="Miller A.Z."/>
            <person name="Laiz L."/>
            <person name="Saiz-Jimenez C."/>
        </authorList>
    </citation>
    <scope>NUCLEOTIDE SEQUENCE [LARGE SCALE GENOMIC DNA]</scope>
    <source>
        <strain evidence="5 6">JCM 19203</strain>
    </source>
</reference>
<keyword evidence="3 5" id="KW-0808">Transferase</keyword>
<keyword evidence="2 4" id="KW-0489">Methyltransferase</keyword>
<dbReference type="AlphaFoldDB" id="A0A3A6PDZ8"/>
<evidence type="ECO:0000256" key="3">
    <source>
        <dbReference type="ARBA" id="ARBA00022679"/>
    </source>
</evidence>
<dbReference type="InterPro" id="IPR007213">
    <property type="entry name" value="Ppm1/Ppm2/Tcmp"/>
</dbReference>
<dbReference type="NCBIfam" id="TIGR00027">
    <property type="entry name" value="mthyl_TIGR00027"/>
    <property type="match status" value="1"/>
</dbReference>
<evidence type="ECO:0000313" key="6">
    <source>
        <dbReference type="Proteomes" id="UP000267798"/>
    </source>
</evidence>
<dbReference type="PANTHER" id="PTHR43619">
    <property type="entry name" value="S-ADENOSYL-L-METHIONINE-DEPENDENT METHYLTRANSFERASE YKTD-RELATED"/>
    <property type="match status" value="1"/>
</dbReference>
<dbReference type="RefSeq" id="WP_120109627.1">
    <property type="nucleotide sequence ID" value="NZ_QXQB01000002.1"/>
</dbReference>
<evidence type="ECO:0000256" key="2">
    <source>
        <dbReference type="ARBA" id="ARBA00022603"/>
    </source>
</evidence>
<protein>
    <recommendedName>
        <fullName evidence="4">S-adenosyl-L-methionine-dependent methyltransferase</fullName>
        <ecNumber evidence="4">2.1.1.-</ecNumber>
    </recommendedName>
</protein>
<gene>
    <name evidence="5" type="ORF">D3P09_10585</name>
</gene>
<evidence type="ECO:0000256" key="4">
    <source>
        <dbReference type="RuleBase" id="RU362030"/>
    </source>
</evidence>
<evidence type="ECO:0000256" key="1">
    <source>
        <dbReference type="ARBA" id="ARBA00008138"/>
    </source>
</evidence>
<name>A0A3A6PDZ8_9BACL</name>
<accession>A0A3A6PDZ8</accession>
<organism evidence="5 6">
    <name type="scientific">Paenibacillus pinisoli</name>
    <dbReference type="NCBI Taxonomy" id="1276110"/>
    <lineage>
        <taxon>Bacteria</taxon>
        <taxon>Bacillati</taxon>
        <taxon>Bacillota</taxon>
        <taxon>Bacilli</taxon>
        <taxon>Bacillales</taxon>
        <taxon>Paenibacillaceae</taxon>
        <taxon>Paenibacillus</taxon>
    </lineage>
</organism>